<feature type="binding site" evidence="10 12">
    <location>
        <begin position="263"/>
        <end position="266"/>
    </location>
    <ligand>
        <name>substrate</name>
    </ligand>
</feature>
<dbReference type="GO" id="GO:0006007">
    <property type="term" value="P:glucose catabolic process"/>
    <property type="evidence" value="ECO:0007669"/>
    <property type="project" value="InterPro"/>
</dbReference>
<evidence type="ECO:0000256" key="1">
    <source>
        <dbReference type="ARBA" id="ARBA00000370"/>
    </source>
</evidence>
<dbReference type="SUPFAM" id="SSF64158">
    <property type="entry name" value="2,3-Bisphosphoglycerate-independent phosphoglycerate mutase, substrate-binding domain"/>
    <property type="match status" value="1"/>
</dbReference>
<reference evidence="16" key="1">
    <citation type="submission" date="2020-07" db="EMBL/GenBank/DDBJ databases">
        <title>Huge and variable diversity of episymbiotic CPR bacteria and DPANN archaea in groundwater ecosystems.</title>
        <authorList>
            <person name="He C.Y."/>
            <person name="Keren R."/>
            <person name="Whittaker M."/>
            <person name="Farag I.F."/>
            <person name="Doudna J."/>
            <person name="Cate J.H.D."/>
            <person name="Banfield J.F."/>
        </authorList>
    </citation>
    <scope>NUCLEOTIDE SEQUENCE</scope>
    <source>
        <strain evidence="16">NC_groundwater_717_Ag_S-0.2um_59_8</strain>
    </source>
</reference>
<evidence type="ECO:0000259" key="14">
    <source>
        <dbReference type="Pfam" id="PF01676"/>
    </source>
</evidence>
<evidence type="ECO:0000259" key="15">
    <source>
        <dbReference type="Pfam" id="PF06415"/>
    </source>
</evidence>
<comment type="cofactor">
    <cofactor evidence="10">
        <name>Mn(2+)</name>
        <dbReference type="ChEBI" id="CHEBI:29035"/>
    </cofactor>
    <text evidence="10">Binds 2 manganese ions per subunit.</text>
</comment>
<dbReference type="InterPro" id="IPR036646">
    <property type="entry name" value="PGAM_B_sf"/>
</dbReference>
<dbReference type="SUPFAM" id="SSF53649">
    <property type="entry name" value="Alkaline phosphatase-like"/>
    <property type="match status" value="1"/>
</dbReference>
<feature type="domain" description="Metalloenzyme" evidence="14">
    <location>
        <begin position="6"/>
        <end position="503"/>
    </location>
</feature>
<comment type="caution">
    <text evidence="16">The sequence shown here is derived from an EMBL/GenBank/DDBJ whole genome shotgun (WGS) entry which is preliminary data.</text>
</comment>
<dbReference type="PIRSF" id="PIRSF001492">
    <property type="entry name" value="IPGAM"/>
    <property type="match status" value="1"/>
</dbReference>
<comment type="catalytic activity">
    <reaction evidence="1 10">
        <text>(2R)-2-phosphoglycerate = (2R)-3-phosphoglycerate</text>
        <dbReference type="Rhea" id="RHEA:15901"/>
        <dbReference type="ChEBI" id="CHEBI:58272"/>
        <dbReference type="ChEBI" id="CHEBI:58289"/>
        <dbReference type="EC" id="5.4.2.12"/>
    </reaction>
</comment>
<feature type="domain" description="BPG-independent PGAM N-terminal" evidence="15">
    <location>
        <begin position="83"/>
        <end position="300"/>
    </location>
</feature>
<dbReference type="FunFam" id="3.40.1450.10:FF:000001">
    <property type="entry name" value="2,3-bisphosphoglycerate-independent phosphoglycerate mutase"/>
    <property type="match status" value="1"/>
</dbReference>
<dbReference type="GO" id="GO:0004619">
    <property type="term" value="F:phosphoglycerate mutase activity"/>
    <property type="evidence" value="ECO:0007669"/>
    <property type="project" value="UniProtKB-UniRule"/>
</dbReference>
<comment type="subunit">
    <text evidence="10">Monomer.</text>
</comment>
<dbReference type="CDD" id="cd16010">
    <property type="entry name" value="iPGM"/>
    <property type="match status" value="1"/>
</dbReference>
<dbReference type="InterPro" id="IPR011258">
    <property type="entry name" value="BPG-indep_PGM_N"/>
</dbReference>
<name>A0A932M185_UNCTE</name>
<dbReference type="EC" id="5.4.2.12" evidence="4 10"/>
<evidence type="ECO:0000256" key="3">
    <source>
        <dbReference type="ARBA" id="ARBA00008819"/>
    </source>
</evidence>
<accession>A0A932M185</accession>
<dbReference type="Gene3D" id="3.40.1450.10">
    <property type="entry name" value="BPG-independent phosphoglycerate mutase, domain B"/>
    <property type="match status" value="1"/>
</dbReference>
<evidence type="ECO:0000256" key="8">
    <source>
        <dbReference type="ARBA" id="ARBA00023235"/>
    </source>
</evidence>
<dbReference type="HAMAP" id="MF_01038">
    <property type="entry name" value="GpmI"/>
    <property type="match status" value="1"/>
</dbReference>
<sequence>MSVAAPVVLIILDGWGAGAPGRGNAISLARTPNLNALFARFPHTLLQSSGESVGLPDGQMGNSEVGHLNLGAGRIVYQELTRINRSIRRGDFFRNPVLLDLCEQLRKNGADDLHILGLVSDGGVHSHLEHIMALVTLAAQAGVKQVHCHAFLDGRDTPPTSAQGYLKGLEDFLREKGIGDIATVSGRYYAMDRDRRWPRTEKAYRAIVCGEGRPAPTPWEAVEKAYELGETDEFVTPTVIVSGNGKPLGSIRNGDAVIFANFRADRARQLTRALADPLFSEFDRKEAPSLLGFVTMTEYDATFPYPVGFPPENLRQTLGEHYSRLGFRQLRIAETEKYAHVTYFFSGGREEPFENEERILVPSPRDVPTYDRKPEMSAIPLTDAVLAQIDSRRFELIILNYANLDMVGHTGVIPAAIRACETVDEQIGRVVAAVSRTGGIAIITADHGNAECMIDPDTGGPHTAHTAYRVPCIVVRDSLRDQAIRPEGILADIAPTILKLAGLPLPQEMTGEPLLSS</sequence>
<evidence type="ECO:0000256" key="5">
    <source>
        <dbReference type="ARBA" id="ARBA00022723"/>
    </source>
</evidence>
<dbReference type="Pfam" id="PF06415">
    <property type="entry name" value="iPGM_N"/>
    <property type="match status" value="1"/>
</dbReference>
<evidence type="ECO:0000256" key="6">
    <source>
        <dbReference type="ARBA" id="ARBA00023152"/>
    </source>
</evidence>
<evidence type="ECO:0000256" key="7">
    <source>
        <dbReference type="ARBA" id="ARBA00023211"/>
    </source>
</evidence>
<dbReference type="NCBIfam" id="TIGR01307">
    <property type="entry name" value="pgm_bpd_ind"/>
    <property type="match status" value="1"/>
</dbReference>
<keyword evidence="5 10" id="KW-0479">Metal-binding</keyword>
<dbReference type="PANTHER" id="PTHR31637">
    <property type="entry name" value="2,3-BISPHOSPHOGLYCERATE-INDEPENDENT PHOSPHOGLYCERATE MUTASE"/>
    <property type="match status" value="1"/>
</dbReference>
<keyword evidence="6 10" id="KW-0324">Glycolysis</keyword>
<feature type="binding site" evidence="10 13">
    <location>
        <position position="409"/>
    </location>
    <ligand>
        <name>Mn(2+)</name>
        <dbReference type="ChEBI" id="CHEBI:29035"/>
        <label>1</label>
    </ligand>
</feature>
<evidence type="ECO:0000313" key="16">
    <source>
        <dbReference type="EMBL" id="MBI3015562.1"/>
    </source>
</evidence>
<protein>
    <recommendedName>
        <fullName evidence="9 10">2,3-bisphosphoglycerate-independent phosphoglycerate mutase</fullName>
        <shortName evidence="10">BPG-independent PGAM</shortName>
        <shortName evidence="10">Phosphoglyceromutase</shortName>
        <shortName evidence="10">iPGM</shortName>
        <ecNumber evidence="4 10">5.4.2.12</ecNumber>
    </recommendedName>
</protein>
<evidence type="ECO:0000256" key="11">
    <source>
        <dbReference type="PIRSR" id="PIRSR001492-1"/>
    </source>
</evidence>
<feature type="binding site" evidence="10 12">
    <location>
        <position position="337"/>
    </location>
    <ligand>
        <name>substrate</name>
    </ligand>
</feature>
<evidence type="ECO:0000256" key="9">
    <source>
        <dbReference type="ARBA" id="ARBA00071648"/>
    </source>
</evidence>
<evidence type="ECO:0000256" key="12">
    <source>
        <dbReference type="PIRSR" id="PIRSR001492-2"/>
    </source>
</evidence>
<organism evidence="16 17">
    <name type="scientific">Tectimicrobiota bacterium</name>
    <dbReference type="NCBI Taxonomy" id="2528274"/>
    <lineage>
        <taxon>Bacteria</taxon>
        <taxon>Pseudomonadati</taxon>
        <taxon>Nitrospinota/Tectimicrobiota group</taxon>
        <taxon>Candidatus Tectimicrobiota</taxon>
    </lineage>
</organism>
<comment type="function">
    <text evidence="10">Catalyzes the interconversion of 2-phosphoglycerate and 3-phosphoglycerate.</text>
</comment>
<proteinExistence type="inferred from homology"/>
<evidence type="ECO:0000256" key="4">
    <source>
        <dbReference type="ARBA" id="ARBA00012026"/>
    </source>
</evidence>
<dbReference type="AlphaFoldDB" id="A0A932M185"/>
<feature type="binding site" evidence="10 13">
    <location>
        <position position="405"/>
    </location>
    <ligand>
        <name>Mn(2+)</name>
        <dbReference type="ChEBI" id="CHEBI:29035"/>
        <label>1</label>
    </ligand>
</feature>
<dbReference type="Pfam" id="PF01676">
    <property type="entry name" value="Metalloenzyme"/>
    <property type="match status" value="1"/>
</dbReference>
<gene>
    <name evidence="10" type="primary">gpmI</name>
    <name evidence="16" type="ORF">HYY65_10985</name>
</gene>
<feature type="binding site" evidence="10 12">
    <location>
        <position position="125"/>
    </location>
    <ligand>
        <name>substrate</name>
    </ligand>
</feature>
<dbReference type="EMBL" id="JACPSX010000211">
    <property type="protein sequence ID" value="MBI3015562.1"/>
    <property type="molecule type" value="Genomic_DNA"/>
</dbReference>
<evidence type="ECO:0000313" key="17">
    <source>
        <dbReference type="Proteomes" id="UP000741360"/>
    </source>
</evidence>
<keyword evidence="8 10" id="KW-0413">Isomerase</keyword>
<dbReference type="Gene3D" id="3.40.720.10">
    <property type="entry name" value="Alkaline Phosphatase, subunit A"/>
    <property type="match status" value="1"/>
</dbReference>
<evidence type="ECO:0000256" key="13">
    <source>
        <dbReference type="PIRSR" id="PIRSR001492-3"/>
    </source>
</evidence>
<feature type="binding site" evidence="10 12">
    <location>
        <position position="187"/>
    </location>
    <ligand>
        <name>substrate</name>
    </ligand>
</feature>
<feature type="binding site" evidence="10 12">
    <location>
        <begin position="155"/>
        <end position="156"/>
    </location>
    <ligand>
        <name>substrate</name>
    </ligand>
</feature>
<evidence type="ECO:0000256" key="10">
    <source>
        <dbReference type="HAMAP-Rule" id="MF_01038"/>
    </source>
</evidence>
<comment type="pathway">
    <text evidence="2 10">Carbohydrate degradation; glycolysis; pyruvate from D-glyceraldehyde 3-phosphate: step 3/5.</text>
</comment>
<feature type="binding site" evidence="10 13">
    <location>
        <position position="446"/>
    </location>
    <ligand>
        <name>Mn(2+)</name>
        <dbReference type="ChEBI" id="CHEBI:29035"/>
        <label>2</label>
    </ligand>
</feature>
<feature type="binding site" evidence="10 12">
    <location>
        <position position="193"/>
    </location>
    <ligand>
        <name>substrate</name>
    </ligand>
</feature>
<dbReference type="PANTHER" id="PTHR31637:SF0">
    <property type="entry name" value="2,3-BISPHOSPHOGLYCERATE-INDEPENDENT PHOSPHOGLYCERATE MUTASE"/>
    <property type="match status" value="1"/>
</dbReference>
<dbReference type="InterPro" id="IPR005995">
    <property type="entry name" value="Pgm_bpd_ind"/>
</dbReference>
<dbReference type="GO" id="GO:0005829">
    <property type="term" value="C:cytosol"/>
    <property type="evidence" value="ECO:0007669"/>
    <property type="project" value="TreeGrafter"/>
</dbReference>
<dbReference type="InterPro" id="IPR006124">
    <property type="entry name" value="Metalloenzyme"/>
</dbReference>
<keyword evidence="7 10" id="KW-0464">Manganese</keyword>
<dbReference type="GO" id="GO:0030145">
    <property type="term" value="F:manganese ion binding"/>
    <property type="evidence" value="ECO:0007669"/>
    <property type="project" value="UniProtKB-UniRule"/>
</dbReference>
<feature type="binding site" evidence="10 13">
    <location>
        <position position="63"/>
    </location>
    <ligand>
        <name>Mn(2+)</name>
        <dbReference type="ChEBI" id="CHEBI:29035"/>
        <label>2</label>
    </ligand>
</feature>
<dbReference type="Proteomes" id="UP000741360">
    <property type="component" value="Unassembled WGS sequence"/>
</dbReference>
<feature type="binding site" evidence="10 13">
    <location>
        <position position="447"/>
    </location>
    <ligand>
        <name>Mn(2+)</name>
        <dbReference type="ChEBI" id="CHEBI:29035"/>
        <label>2</label>
    </ligand>
</feature>
<comment type="similarity">
    <text evidence="3 10">Belongs to the BPG-independent phosphoglycerate mutase family.</text>
</comment>
<dbReference type="GO" id="GO:0006096">
    <property type="term" value="P:glycolytic process"/>
    <property type="evidence" value="ECO:0007669"/>
    <property type="project" value="UniProtKB-UniRule"/>
</dbReference>
<dbReference type="InterPro" id="IPR017850">
    <property type="entry name" value="Alkaline_phosphatase_core_sf"/>
</dbReference>
<evidence type="ECO:0000256" key="2">
    <source>
        <dbReference type="ARBA" id="ARBA00004798"/>
    </source>
</evidence>
<feature type="binding site" evidence="10 13">
    <location>
        <position position="465"/>
    </location>
    <ligand>
        <name>Mn(2+)</name>
        <dbReference type="ChEBI" id="CHEBI:29035"/>
        <label>1</label>
    </ligand>
</feature>
<feature type="binding site" evidence="10 13">
    <location>
        <position position="13"/>
    </location>
    <ligand>
        <name>Mn(2+)</name>
        <dbReference type="ChEBI" id="CHEBI:29035"/>
        <label>2</label>
    </ligand>
</feature>
<feature type="active site" description="Phosphoserine intermediate" evidence="10 11">
    <location>
        <position position="63"/>
    </location>
</feature>